<dbReference type="Pfam" id="PF04389">
    <property type="entry name" value="Peptidase_M28"/>
    <property type="match status" value="1"/>
</dbReference>
<dbReference type="SUPFAM" id="SSF47672">
    <property type="entry name" value="Transferrin receptor-like dimerisation domain"/>
    <property type="match status" value="1"/>
</dbReference>
<dbReference type="SUPFAM" id="SSF53187">
    <property type="entry name" value="Zn-dependent exopeptidases"/>
    <property type="match status" value="1"/>
</dbReference>
<evidence type="ECO:0000313" key="3">
    <source>
        <dbReference type="EMBL" id="EYE99760.1"/>
    </source>
</evidence>
<dbReference type="InterPro" id="IPR039373">
    <property type="entry name" value="Peptidase_M28B"/>
</dbReference>
<dbReference type="OrthoDB" id="5841748at2759"/>
<evidence type="ECO:0000259" key="2">
    <source>
        <dbReference type="Pfam" id="PF04389"/>
    </source>
</evidence>
<sequence length="367" mass="40348">MSYTDVVPLLLALEDQGPHRQELNARWESGQLGIYGVGYQAGPSLKDIVVHMHNEVNNTHPTNYNIIATLEGEIDDEVVILGNYRDAWTAGAGDPGSDSAALMEIVRAFGAVVQRGGGLDARFSLLAGMDMRPNWEWLRNRTVAYVDIMGAVMGSQFFAKASPLLASLVRDVTQQQPSVNQSVAGQTVLDSWGRSVVVGDGGDALSFMGDGIPMLTLGFGHDKAIDPAFHWHSAFDTVQWMDRFADPSWEYHVRAAQIWGLMAARHAGDPVLPFNMTEYVTVVRGIVDDVQDVIEGRHDGFFIGLEPLNQAVAQLYHAAIEFDAHVVHLRHPRVIQPRHPKFTALTTSIKNSSSISGPIWKRTQTPT</sequence>
<dbReference type="InterPro" id="IPR036757">
    <property type="entry name" value="TFR-like_dimer_dom_sf"/>
</dbReference>
<dbReference type="RefSeq" id="XP_040643448.1">
    <property type="nucleotide sequence ID" value="XM_040786799.1"/>
</dbReference>
<dbReference type="STRING" id="1388766.A0A017STY0"/>
<comment type="similarity">
    <text evidence="1">Belongs to the peptidase M28 family. M28B subfamily.</text>
</comment>
<keyword evidence="4" id="KW-1185">Reference proteome</keyword>
<dbReference type="AlphaFoldDB" id="A0A017STY0"/>
<feature type="domain" description="Peptidase M28" evidence="2">
    <location>
        <begin position="65"/>
        <end position="242"/>
    </location>
</feature>
<dbReference type="Gene3D" id="3.40.630.10">
    <property type="entry name" value="Zn peptidases"/>
    <property type="match status" value="2"/>
</dbReference>
<dbReference type="GeneID" id="63701923"/>
<proteinExistence type="inferred from homology"/>
<dbReference type="InterPro" id="IPR007484">
    <property type="entry name" value="Peptidase_M28"/>
</dbReference>
<dbReference type="HOGENOM" id="CLU_754359_0_0_1"/>
<dbReference type="Proteomes" id="UP000019804">
    <property type="component" value="Unassembled WGS sequence"/>
</dbReference>
<reference evidence="4" key="1">
    <citation type="journal article" date="2014" name="Nat. Commun.">
        <title>Genomic adaptations of the halophilic Dead Sea filamentous fungus Eurotium rubrum.</title>
        <authorList>
            <person name="Kis-Papo T."/>
            <person name="Weig A.R."/>
            <person name="Riley R."/>
            <person name="Persoh D."/>
            <person name="Salamov A."/>
            <person name="Sun H."/>
            <person name="Lipzen A."/>
            <person name="Wasser S.P."/>
            <person name="Rambold G."/>
            <person name="Grigoriev I.V."/>
            <person name="Nevo E."/>
        </authorList>
    </citation>
    <scope>NUCLEOTIDE SEQUENCE [LARGE SCALE GENOMIC DNA]</scope>
    <source>
        <strain evidence="4">CBS 135680</strain>
    </source>
</reference>
<dbReference type="PANTHER" id="PTHR10404">
    <property type="entry name" value="N-ACETYLATED-ALPHA-LINKED ACIDIC DIPEPTIDASE"/>
    <property type="match status" value="1"/>
</dbReference>
<evidence type="ECO:0000313" key="4">
    <source>
        <dbReference type="Proteomes" id="UP000019804"/>
    </source>
</evidence>
<dbReference type="PANTHER" id="PTHR10404:SF46">
    <property type="entry name" value="VACUOLAR PROTEIN SORTING-ASSOCIATED PROTEIN 70"/>
    <property type="match status" value="1"/>
</dbReference>
<organism evidence="3 4">
    <name type="scientific">Aspergillus ruber (strain CBS 135680)</name>
    <dbReference type="NCBI Taxonomy" id="1388766"/>
    <lineage>
        <taxon>Eukaryota</taxon>
        <taxon>Fungi</taxon>
        <taxon>Dikarya</taxon>
        <taxon>Ascomycota</taxon>
        <taxon>Pezizomycotina</taxon>
        <taxon>Eurotiomycetes</taxon>
        <taxon>Eurotiomycetidae</taxon>
        <taxon>Eurotiales</taxon>
        <taxon>Aspergillaceae</taxon>
        <taxon>Aspergillus</taxon>
        <taxon>Aspergillus subgen. Aspergillus</taxon>
    </lineage>
</organism>
<evidence type="ECO:0000256" key="1">
    <source>
        <dbReference type="ARBA" id="ARBA00005634"/>
    </source>
</evidence>
<dbReference type="EMBL" id="KK088411">
    <property type="protein sequence ID" value="EYE99760.1"/>
    <property type="molecule type" value="Genomic_DNA"/>
</dbReference>
<gene>
    <name evidence="3" type="ORF">EURHEDRAFT_519839</name>
</gene>
<dbReference type="GO" id="GO:0004180">
    <property type="term" value="F:carboxypeptidase activity"/>
    <property type="evidence" value="ECO:0007669"/>
    <property type="project" value="TreeGrafter"/>
</dbReference>
<name>A0A017STY0_ASPRC</name>
<accession>A0A017STY0</accession>
<protein>
    <submittedName>
        <fullName evidence="3">Zn-dependent exopeptidase</fullName>
    </submittedName>
</protein>